<dbReference type="RefSeq" id="WP_022860497.1">
    <property type="nucleotide sequence ID" value="NZ_JGZD01000009.1"/>
</dbReference>
<proteinExistence type="predicted"/>
<dbReference type="Gene3D" id="3.40.50.410">
    <property type="entry name" value="von Willebrand factor, type A domain"/>
    <property type="match status" value="1"/>
</dbReference>
<dbReference type="STRING" id="1693.BMIN_0367"/>
<comment type="caution">
    <text evidence="2">The sequence shown here is derived from an EMBL/GenBank/DDBJ whole genome shotgun (WGS) entry which is preliminary data.</text>
</comment>
<keyword evidence="1" id="KW-0472">Membrane</keyword>
<dbReference type="EMBL" id="JGZD01000009">
    <property type="protein sequence ID" value="KFI72472.1"/>
    <property type="molecule type" value="Genomic_DNA"/>
</dbReference>
<feature type="transmembrane region" description="Helical" evidence="1">
    <location>
        <begin position="6"/>
        <end position="27"/>
    </location>
</feature>
<gene>
    <name evidence="2" type="ORF">BMIN_0367</name>
</gene>
<evidence type="ECO:0000313" key="3">
    <source>
        <dbReference type="Proteomes" id="UP000029014"/>
    </source>
</evidence>
<dbReference type="eggNOG" id="COG2304">
    <property type="taxonomic scope" value="Bacteria"/>
</dbReference>
<dbReference type="Proteomes" id="UP000029014">
    <property type="component" value="Unassembled WGS sequence"/>
</dbReference>
<keyword evidence="3" id="KW-1185">Reference proteome</keyword>
<evidence type="ECO:0000313" key="2">
    <source>
        <dbReference type="EMBL" id="KFI72472.1"/>
    </source>
</evidence>
<organism evidence="2 3">
    <name type="scientific">Bifidobacterium minimum</name>
    <dbReference type="NCBI Taxonomy" id="1693"/>
    <lineage>
        <taxon>Bacteria</taxon>
        <taxon>Bacillati</taxon>
        <taxon>Actinomycetota</taxon>
        <taxon>Actinomycetes</taxon>
        <taxon>Bifidobacteriales</taxon>
        <taxon>Bifidobacteriaceae</taxon>
        <taxon>Bifidobacterium</taxon>
    </lineage>
</organism>
<protein>
    <submittedName>
        <fullName evidence="2">von Willebrand factor A</fullName>
    </submittedName>
</protein>
<accession>A0A087BN72</accession>
<sequence>MITFQWPFVGLAAAILSLAVIVAARLMDRRSDRRHPPEHDPQVFDLSEAWESERGSAILTRWRRLNRLAVTMLAIVVALSVVLLARPSQVSTGIHHSSNRDIILCLDVSGSTLPYDRQVIDTYLEVARNASGERIGLSIFNSTSRTVFPLTDDYDLVEKELSEASSTLKDVQSQSDIDHMSDEDYQKISDWLDGTQNRKDSTSLIGDGLVGCASMLPGVVYGSASSQSTGSGSSETTGRQASILLATDNVTAGDPTYTLDEALAITSKASITVDGLFSGPSDTLDGEDASTMRTLITGHGGTFLSTTAQSSVQDLVRDLESRRSRNDRELTRASVIDAPAWWVLAVAVMMALWLATAGRLRR</sequence>
<dbReference type="SUPFAM" id="SSF53300">
    <property type="entry name" value="vWA-like"/>
    <property type="match status" value="1"/>
</dbReference>
<reference evidence="2 3" key="1">
    <citation type="submission" date="2014-03" db="EMBL/GenBank/DDBJ databases">
        <title>Genomics of Bifidobacteria.</title>
        <authorList>
            <person name="Ventura M."/>
            <person name="Milani C."/>
            <person name="Lugli G.A."/>
        </authorList>
    </citation>
    <scope>NUCLEOTIDE SEQUENCE [LARGE SCALE GENOMIC DNA]</scope>
    <source>
        <strain evidence="2 3">LMG 11592</strain>
    </source>
</reference>
<name>A0A087BN72_9BIFI</name>
<feature type="transmembrane region" description="Helical" evidence="1">
    <location>
        <begin position="340"/>
        <end position="360"/>
    </location>
</feature>
<dbReference type="AlphaFoldDB" id="A0A087BN72"/>
<keyword evidence="1" id="KW-0812">Transmembrane</keyword>
<feature type="transmembrane region" description="Helical" evidence="1">
    <location>
        <begin position="68"/>
        <end position="85"/>
    </location>
</feature>
<keyword evidence="1" id="KW-1133">Transmembrane helix</keyword>
<evidence type="ECO:0000256" key="1">
    <source>
        <dbReference type="SAM" id="Phobius"/>
    </source>
</evidence>
<dbReference type="InterPro" id="IPR036465">
    <property type="entry name" value="vWFA_dom_sf"/>
</dbReference>